<dbReference type="EMBL" id="JARBJD010000004">
    <property type="protein sequence ID" value="KAK2963979.1"/>
    <property type="molecule type" value="Genomic_DNA"/>
</dbReference>
<keyword evidence="2" id="KW-1185">Reference proteome</keyword>
<sequence>MGTIDHFSVTAAETNPVERVNELLASFSNPNKIHRDQCLKSLIRYLSHMIDEERTDLLHRFGAALSARDDQDINFKTLTKILSSDEDIITLFHYSGLADSILKNIRLDHTDHRQLVRLAQLSEICPIVSIPTLSEDLSSLFRSFLRNPLPYLGNDMQNYRSSLRRFVDVLCNEFMACAIIGCGQTIYETILTSFPSFSESRNDPHFRHFLTASNLNLFQSIVEISQNHMDPLERIVGLINILTNRTRSEMDDAENHSMNLLSQCLQHTATFLNAHPDLVNLFLKTIALSSSPSNTLFRHDRHLSLISTLSQSSSPLFNELTAPILDTTFSLRNLLSTRSFTDPASSFFRLASTNPAFFHRIVESQAEHILDFALSTALRTVRVVSDEASEPHCLDFGRATQNWVVLLKTIAEVKLDLKLYDNKGNSIPSNLLTLLVLSAASTDDDLSSAAVSVFLRQFGLSTPHTRALLFATSTTFHLSSAFTPKHPHELQSSDHQKGPCQSICGEAGRCVEIQSRSDNSVADTNIEFAKRIGIHFAGCLVNALHSTTALPHHFHLLFHELCKLSHQPSVWNDSSQPSALPALTTIAAIEMHLAFRFHTSAHNISHADEEQRDTTCVHLFPFLGPES</sequence>
<name>A0ABQ9YK78_9EUKA</name>
<protein>
    <submittedName>
        <fullName evidence="1">Uncharacterized protein</fullName>
    </submittedName>
</protein>
<comment type="caution">
    <text evidence="1">The sequence shown here is derived from an EMBL/GenBank/DDBJ whole genome shotgun (WGS) entry which is preliminary data.</text>
</comment>
<evidence type="ECO:0000313" key="2">
    <source>
        <dbReference type="Proteomes" id="UP001281761"/>
    </source>
</evidence>
<dbReference type="Proteomes" id="UP001281761">
    <property type="component" value="Unassembled WGS sequence"/>
</dbReference>
<evidence type="ECO:0000313" key="1">
    <source>
        <dbReference type="EMBL" id="KAK2963979.1"/>
    </source>
</evidence>
<proteinExistence type="predicted"/>
<gene>
    <name evidence="1" type="ORF">BLNAU_1060</name>
</gene>
<reference evidence="1 2" key="1">
    <citation type="journal article" date="2022" name="bioRxiv">
        <title>Genomics of Preaxostyla Flagellates Illuminates Evolutionary Transitions and the Path Towards Mitochondrial Loss.</title>
        <authorList>
            <person name="Novak L.V.F."/>
            <person name="Treitli S.C."/>
            <person name="Pyrih J."/>
            <person name="Halakuc P."/>
            <person name="Pipaliya S.V."/>
            <person name="Vacek V."/>
            <person name="Brzon O."/>
            <person name="Soukal P."/>
            <person name="Eme L."/>
            <person name="Dacks J.B."/>
            <person name="Karnkowska A."/>
            <person name="Elias M."/>
            <person name="Hampl V."/>
        </authorList>
    </citation>
    <scope>NUCLEOTIDE SEQUENCE [LARGE SCALE GENOMIC DNA]</scope>
    <source>
        <strain evidence="1">NAU3</strain>
        <tissue evidence="1">Gut</tissue>
    </source>
</reference>
<accession>A0ABQ9YK78</accession>
<organism evidence="1 2">
    <name type="scientific">Blattamonas nauphoetae</name>
    <dbReference type="NCBI Taxonomy" id="2049346"/>
    <lineage>
        <taxon>Eukaryota</taxon>
        <taxon>Metamonada</taxon>
        <taxon>Preaxostyla</taxon>
        <taxon>Oxymonadida</taxon>
        <taxon>Blattamonas</taxon>
    </lineage>
</organism>